<proteinExistence type="predicted"/>
<dbReference type="SUPFAM" id="SSF56425">
    <property type="entry name" value="Succinate dehydrogenase/fumarate reductase flavoprotein, catalytic domain"/>
    <property type="match status" value="1"/>
</dbReference>
<dbReference type="InterPro" id="IPR050315">
    <property type="entry name" value="FAD-oxidoreductase_2"/>
</dbReference>
<dbReference type="InterPro" id="IPR006311">
    <property type="entry name" value="TAT_signal"/>
</dbReference>
<gene>
    <name evidence="7" type="ORF">MAF45_04805</name>
</gene>
<dbReference type="Gene3D" id="3.50.50.60">
    <property type="entry name" value="FAD/NAD(P)-binding domain"/>
    <property type="match status" value="1"/>
</dbReference>
<dbReference type="Gene3D" id="3.90.700.10">
    <property type="entry name" value="Succinate dehydrogenase/fumarate reductase flavoprotein, catalytic domain"/>
    <property type="match status" value="1"/>
</dbReference>
<evidence type="ECO:0000256" key="3">
    <source>
        <dbReference type="ARBA" id="ARBA00022827"/>
    </source>
</evidence>
<evidence type="ECO:0000256" key="2">
    <source>
        <dbReference type="ARBA" id="ARBA00022630"/>
    </source>
</evidence>
<dbReference type="PANTHER" id="PTHR43400">
    <property type="entry name" value="FUMARATE REDUCTASE"/>
    <property type="match status" value="1"/>
</dbReference>
<dbReference type="NCBIfam" id="TIGR01409">
    <property type="entry name" value="TAT_signal_seq"/>
    <property type="match status" value="1"/>
</dbReference>
<comment type="cofactor">
    <cofactor evidence="1">
        <name>FAD</name>
        <dbReference type="ChEBI" id="CHEBI:57692"/>
    </cofactor>
</comment>
<dbReference type="Pfam" id="PF00890">
    <property type="entry name" value="FAD_binding_2"/>
    <property type="match status" value="1"/>
</dbReference>
<dbReference type="PANTHER" id="PTHR43400:SF10">
    <property type="entry name" value="3-OXOSTEROID 1-DEHYDROGENASE"/>
    <property type="match status" value="1"/>
</dbReference>
<dbReference type="PROSITE" id="PS51318">
    <property type="entry name" value="TAT"/>
    <property type="match status" value="1"/>
</dbReference>
<evidence type="ECO:0000256" key="1">
    <source>
        <dbReference type="ARBA" id="ARBA00001974"/>
    </source>
</evidence>
<feature type="chain" id="PRO_5046740933" evidence="5">
    <location>
        <begin position="31"/>
        <end position="515"/>
    </location>
</feature>
<dbReference type="InterPro" id="IPR027477">
    <property type="entry name" value="Succ_DH/fumarate_Rdtase_cat_sf"/>
</dbReference>
<dbReference type="EMBL" id="JAKNCT010000005">
    <property type="protein sequence ID" value="MCG5030764.1"/>
    <property type="molecule type" value="Genomic_DNA"/>
</dbReference>
<dbReference type="Proteomes" id="UP001297600">
    <property type="component" value="Unassembled WGS sequence"/>
</dbReference>
<keyword evidence="8" id="KW-1185">Reference proteome</keyword>
<dbReference type="SUPFAM" id="SSF51905">
    <property type="entry name" value="FAD/NAD(P)-binding domain"/>
    <property type="match status" value="1"/>
</dbReference>
<feature type="signal peptide" evidence="5">
    <location>
        <begin position="1"/>
        <end position="30"/>
    </location>
</feature>
<dbReference type="InterPro" id="IPR003953">
    <property type="entry name" value="FAD-dep_OxRdtase_2_FAD-bd"/>
</dbReference>
<keyword evidence="3" id="KW-0274">FAD</keyword>
<comment type="caution">
    <text evidence="7">The sequence shown here is derived from an EMBL/GenBank/DDBJ whole genome shotgun (WGS) entry which is preliminary data.</text>
</comment>
<evidence type="ECO:0000256" key="4">
    <source>
        <dbReference type="ARBA" id="ARBA00023002"/>
    </source>
</evidence>
<accession>A0ABS9MQ96</accession>
<dbReference type="InterPro" id="IPR036188">
    <property type="entry name" value="FAD/NAD-bd_sf"/>
</dbReference>
<evidence type="ECO:0000313" key="7">
    <source>
        <dbReference type="EMBL" id="MCG5030764.1"/>
    </source>
</evidence>
<dbReference type="RefSeq" id="WP_237978420.1">
    <property type="nucleotide sequence ID" value="NZ_JAKNCT010000005.1"/>
</dbReference>
<feature type="domain" description="FAD-dependent oxidoreductase 2 FAD-binding" evidence="6">
    <location>
        <begin position="46"/>
        <end position="493"/>
    </location>
</feature>
<keyword evidence="2" id="KW-0285">Flavoprotein</keyword>
<protein>
    <submittedName>
        <fullName evidence="7">FAD-dependent oxidoreductase</fullName>
    </submittedName>
</protein>
<reference evidence="7 8" key="1">
    <citation type="submission" date="2022-02" db="EMBL/GenBank/DDBJ databases">
        <title>Mesosutterella porci, a novel member of the family Sutterellaceae from pig feces.</title>
        <authorList>
            <person name="Wylensek D."/>
            <person name="Clavel T."/>
        </authorList>
    </citation>
    <scope>NUCLEOTIDE SEQUENCE [LARGE SCALE GENOMIC DNA]</scope>
    <source>
        <strain evidence="8">oilRF-744-wt-GAM-9</strain>
    </source>
</reference>
<sequence>MMNLKNLSRRQFLGTAAGAGAAVAAAPAFAASQSSASPARWDKTVDVVVCGAGGAGLMAANQVVEKGGSVLVVDKSYSPYHSATRMCGGLFTAYGSAIQKREHAKDSWQEFAHDIMDYGAYMSLKEPVELFAKHSGEAFDWLENHGLAPHHLEKYPGHSNLRAIRQESYQGKDYIDVLVRESKKKNIQIMEGTPLTKIFFDMKKNTVTGVEATNLDTGKKICIRARRGVILATGGITGTPQSLDFWVPSVAGKGVSIGCSANDGTAMRIAVRDVGVPLSHMQYIASYPCGIVVNGRNGPYCRFWYFTNAGGILINKNGRRFVTEKEGICHITPHLAGNPGGWHLVFMDKKIYEATRAKYKVGALIGLPSWNDERVEEEFKKGQNLFRANTLAEFCKLSGIDEKGLRAQLAQWNKAVEQKNDTQFGRTDMTVKIDENGPFYGIKMYPWNNLSCGGFRVTSRLEVLGWDLKPVKGLYAAGETVAGVHGAFYCGGNACGFAHTSGYMAGQIVMGRKDV</sequence>
<dbReference type="InterPro" id="IPR019546">
    <property type="entry name" value="TAT_signal_bac_arc"/>
</dbReference>
<evidence type="ECO:0000313" key="8">
    <source>
        <dbReference type="Proteomes" id="UP001297600"/>
    </source>
</evidence>
<keyword evidence="5" id="KW-0732">Signal</keyword>
<name>A0ABS9MQ96_9BURK</name>
<evidence type="ECO:0000256" key="5">
    <source>
        <dbReference type="SAM" id="SignalP"/>
    </source>
</evidence>
<keyword evidence="4" id="KW-0560">Oxidoreductase</keyword>
<organism evidence="7 8">
    <name type="scientific">Mesosutterella porci</name>
    <dbReference type="NCBI Taxonomy" id="2915351"/>
    <lineage>
        <taxon>Bacteria</taxon>
        <taxon>Pseudomonadati</taxon>
        <taxon>Pseudomonadota</taxon>
        <taxon>Betaproteobacteria</taxon>
        <taxon>Burkholderiales</taxon>
        <taxon>Sutterellaceae</taxon>
        <taxon>Mesosutterella</taxon>
    </lineage>
</organism>
<evidence type="ECO:0000259" key="6">
    <source>
        <dbReference type="Pfam" id="PF00890"/>
    </source>
</evidence>